<dbReference type="GO" id="GO:0016251">
    <property type="term" value="F:RNA polymerase II general transcription initiation factor activity"/>
    <property type="evidence" value="ECO:0007669"/>
    <property type="project" value="TreeGrafter"/>
</dbReference>
<evidence type="ECO:0000256" key="3">
    <source>
        <dbReference type="ARBA" id="ARBA00022553"/>
    </source>
</evidence>
<evidence type="ECO:0000256" key="2">
    <source>
        <dbReference type="ARBA" id="ARBA00005249"/>
    </source>
</evidence>
<dbReference type="InterPro" id="IPR036388">
    <property type="entry name" value="WH-like_DNA-bd_sf"/>
</dbReference>
<accession>G3SPD3</accession>
<dbReference type="eggNOG" id="KOG2393">
    <property type="taxonomic scope" value="Eukaryota"/>
</dbReference>
<dbReference type="Gene3D" id="1.10.10.10">
    <property type="entry name" value="Winged helix-like DNA-binding domain superfamily/Winged helix DNA-binding domain"/>
    <property type="match status" value="1"/>
</dbReference>
<reference evidence="12" key="2">
    <citation type="submission" date="2025-08" db="UniProtKB">
        <authorList>
            <consortium name="Ensembl"/>
        </authorList>
    </citation>
    <scope>IDENTIFICATION</scope>
    <source>
        <strain evidence="12">Isolate ISIS603380</strain>
    </source>
</reference>
<dbReference type="GeneTree" id="ENSGT00440000038032"/>
<feature type="compositionally biased region" description="Polar residues" evidence="11">
    <location>
        <begin position="388"/>
        <end position="397"/>
    </location>
</feature>
<evidence type="ECO:0000313" key="13">
    <source>
        <dbReference type="Proteomes" id="UP000007646"/>
    </source>
</evidence>
<evidence type="ECO:0000256" key="1">
    <source>
        <dbReference type="ARBA" id="ARBA00004123"/>
    </source>
</evidence>
<comment type="subcellular location">
    <subcellularLocation>
        <location evidence="1 10">Nucleus</location>
    </subcellularLocation>
</comment>
<evidence type="ECO:0000256" key="9">
    <source>
        <dbReference type="ARBA" id="ARBA00065442"/>
    </source>
</evidence>
<dbReference type="InterPro" id="IPR008851">
    <property type="entry name" value="TFIIF-alpha"/>
</dbReference>
<comment type="subunit">
    <text evidence="9">Heterodimer of an alpha and a beta subunit. Interacts with GTF2F2, CTDP1, TAF6/TAFII80 and URI1. Interacts with GTF2B (via C-terminus and preferentially via acetylated form); this interaction prevents binding of GTF2B to GTF2F2. Part of TBP-based Pol II pre-initiation complex (PIC), in which Pol II core assembles with general transcription factors and other specific initiation factors including GTF2E1, GTF2E2, GTF2F1, GTF2F2, TCEA1, ERCC2, ERCC3, GTF2H2, GTF2H3, GTF2H4, GTF2H5, GTF2A1, GTF2A2, GTF2B and TBP; this large multi-subunit PIC complex mediates DNA unwinding and targets Pol II core to the transcription start site where the first phosphodiester bond forms.</text>
</comment>
<dbReference type="InterPro" id="IPR036390">
    <property type="entry name" value="WH_DNA-bd_sf"/>
</dbReference>
<keyword evidence="13" id="KW-1185">Reference proteome</keyword>
<dbReference type="SUPFAM" id="SSF46785">
    <property type="entry name" value="Winged helix' DNA-binding domain"/>
    <property type="match status" value="1"/>
</dbReference>
<dbReference type="OMA" id="MERENNQ"/>
<feature type="compositionally biased region" description="Acidic residues" evidence="11">
    <location>
        <begin position="339"/>
        <end position="351"/>
    </location>
</feature>
<dbReference type="FunFam" id="1.10.10.10:FF:000290">
    <property type="entry name" value="General transcription factor IIF subunit 1"/>
    <property type="match status" value="1"/>
</dbReference>
<dbReference type="Proteomes" id="UP000007646">
    <property type="component" value="Unassembled WGS sequence"/>
</dbReference>
<evidence type="ECO:0000256" key="6">
    <source>
        <dbReference type="ARBA" id="ARBA00023163"/>
    </source>
</evidence>
<evidence type="ECO:0000256" key="11">
    <source>
        <dbReference type="SAM" id="MobiDB-lite"/>
    </source>
</evidence>
<proteinExistence type="inferred from homology"/>
<evidence type="ECO:0000256" key="10">
    <source>
        <dbReference type="RuleBase" id="RU366044"/>
    </source>
</evidence>
<dbReference type="InParanoid" id="G3SPD3"/>
<dbReference type="PANTHER" id="PTHR13011">
    <property type="entry name" value="TFIIF-ALPHA"/>
    <property type="match status" value="1"/>
</dbReference>
<feature type="compositionally biased region" description="Basic residues" evidence="11">
    <location>
        <begin position="230"/>
        <end position="250"/>
    </location>
</feature>
<dbReference type="Pfam" id="PF05793">
    <property type="entry name" value="TFIIF_alpha"/>
    <property type="match status" value="1"/>
</dbReference>
<keyword evidence="3" id="KW-0597">Phosphoprotein</keyword>
<feature type="compositionally biased region" description="Low complexity" evidence="11">
    <location>
        <begin position="373"/>
        <end position="387"/>
    </location>
</feature>
<feature type="region of interest" description="Disordered" evidence="11">
    <location>
        <begin position="176"/>
        <end position="441"/>
    </location>
</feature>
<organism evidence="12 13">
    <name type="scientific">Loxodonta africana</name>
    <name type="common">African elephant</name>
    <dbReference type="NCBI Taxonomy" id="9785"/>
    <lineage>
        <taxon>Eukaryota</taxon>
        <taxon>Metazoa</taxon>
        <taxon>Chordata</taxon>
        <taxon>Craniata</taxon>
        <taxon>Vertebrata</taxon>
        <taxon>Euteleostomi</taxon>
        <taxon>Mammalia</taxon>
        <taxon>Eutheria</taxon>
        <taxon>Afrotheria</taxon>
        <taxon>Proboscidea</taxon>
        <taxon>Elephantidae</taxon>
        <taxon>Loxodonta</taxon>
    </lineage>
</organism>
<keyword evidence="4 10" id="KW-0805">Transcription regulation</keyword>
<evidence type="ECO:0000256" key="8">
    <source>
        <dbReference type="ARBA" id="ARBA00025232"/>
    </source>
</evidence>
<dbReference type="AlphaFoldDB" id="G3SPD3"/>
<dbReference type="SUPFAM" id="SSF50916">
    <property type="entry name" value="Rap30/74 interaction domains"/>
    <property type="match status" value="1"/>
</dbReference>
<dbReference type="GO" id="GO:0001096">
    <property type="term" value="F:TFIIF-class transcription factor complex binding"/>
    <property type="evidence" value="ECO:0007669"/>
    <property type="project" value="TreeGrafter"/>
</dbReference>
<keyword evidence="6 10" id="KW-0804">Transcription</keyword>
<feature type="compositionally biased region" description="Acidic residues" evidence="11">
    <location>
        <begin position="299"/>
        <end position="321"/>
    </location>
</feature>
<evidence type="ECO:0000256" key="5">
    <source>
        <dbReference type="ARBA" id="ARBA00023125"/>
    </source>
</evidence>
<keyword evidence="7 10" id="KW-0539">Nucleus</keyword>
<protein>
    <recommendedName>
        <fullName evidence="10">Transcription initiation factor IIF subunit alpha</fullName>
    </recommendedName>
</protein>
<sequence length="504" mass="56956">MAALGSSSQNVTEYIVRVPKNTTKRYNIMAFNAADKVNFATWNQARLERDLSNKKIYQEEEMPESGAGSEFIASSWEEARREYGIVLRSSLEDSPGCSRQRKPVDREFKGVKKGGVTENTSYYIFTQCPDGAFEAFPVHNWYNFMPLARHRTLTAEEAEEEWERRNKVLNHFSIMQQRRLKDQDQDDDEEEKEKRGRKKASELRIHDLEDDLEMSSDDSEASGEEGGRAPKAKKKAPLGKAGRRKKKKASTTRPLEDSDDGDFEDKRDYMSDGSSSSQDEMEGKPKVTKQEEGPKGVDEQSESSAESEEEKPPEEDKEEEEERKAPTPQEKKRRKDSSDESDSSEESDIDGEASSALFMAKKKTPPKRERKPSGGSSRGNSRPGTPSTEGSNTSSTLWAAASKLEQGKRTSDMPTAKRLRMDAGPQGLSGKSTPQPHDVQVTEDAVRRYLTRKPMTTKDLLKKFQTKKTGLSSEQTVNVLAQILKRLNPERKMVNDKMHFSLKE</sequence>
<dbReference type="InterPro" id="IPR011039">
    <property type="entry name" value="TFIIF_interaction"/>
</dbReference>
<keyword evidence="5 10" id="KW-0238">DNA-binding</keyword>
<feature type="compositionally biased region" description="Basic and acidic residues" evidence="11">
    <location>
        <begin position="281"/>
        <end position="298"/>
    </location>
</feature>
<dbReference type="Ensembl" id="ENSLAFT00000001854.3">
    <property type="protein sequence ID" value="ENSLAFP00000001551.3"/>
    <property type="gene ID" value="ENSLAFG00000001854.3"/>
</dbReference>
<comment type="function">
    <text evidence="8 10">TFIIF is a general transcription initiation factor that binds to RNA polymerase II and helps to recruit it to the initiation complex in collaboration with TFIIB. It promotes transcription elongation.</text>
</comment>
<reference evidence="12" key="3">
    <citation type="submission" date="2025-09" db="UniProtKB">
        <authorList>
            <consortium name="Ensembl"/>
        </authorList>
    </citation>
    <scope>IDENTIFICATION</scope>
    <source>
        <strain evidence="12">Isolate ISIS603380</strain>
    </source>
</reference>
<evidence type="ECO:0000256" key="7">
    <source>
        <dbReference type="ARBA" id="ARBA00023242"/>
    </source>
</evidence>
<evidence type="ECO:0000313" key="12">
    <source>
        <dbReference type="Ensembl" id="ENSLAFP00000001551.3"/>
    </source>
</evidence>
<dbReference type="GO" id="GO:0003677">
    <property type="term" value="F:DNA binding"/>
    <property type="evidence" value="ECO:0007669"/>
    <property type="project" value="UniProtKB-KW"/>
</dbReference>
<dbReference type="FunCoup" id="G3SPD3">
    <property type="interactions" value="630"/>
</dbReference>
<name>G3SPD3_LOXAF</name>
<evidence type="ECO:0000256" key="4">
    <source>
        <dbReference type="ARBA" id="ARBA00023015"/>
    </source>
</evidence>
<dbReference type="GO" id="GO:0006367">
    <property type="term" value="P:transcription initiation at RNA polymerase II promoter"/>
    <property type="evidence" value="ECO:0007669"/>
    <property type="project" value="InterPro"/>
</dbReference>
<dbReference type="GO" id="GO:0005674">
    <property type="term" value="C:transcription factor TFIIF complex"/>
    <property type="evidence" value="ECO:0007669"/>
    <property type="project" value="TreeGrafter"/>
</dbReference>
<reference evidence="12 13" key="1">
    <citation type="submission" date="2009-06" db="EMBL/GenBank/DDBJ databases">
        <title>The Genome Sequence of Loxodonta africana (African elephant).</title>
        <authorList>
            <person name="Di Palma F."/>
            <person name="Heiman D."/>
            <person name="Young S."/>
            <person name="Johnson J."/>
            <person name="Lander E.S."/>
            <person name="Lindblad-Toh K."/>
        </authorList>
    </citation>
    <scope>NUCLEOTIDE SEQUENCE [LARGE SCALE GENOMIC DNA]</scope>
    <source>
        <strain evidence="12 13">Isolate ISIS603380</strain>
    </source>
</reference>
<dbReference type="GO" id="GO:0032968">
    <property type="term" value="P:positive regulation of transcription elongation by RNA polymerase II"/>
    <property type="evidence" value="ECO:0007669"/>
    <property type="project" value="InterPro"/>
</dbReference>
<comment type="similarity">
    <text evidence="2 10">Belongs to the TFIIF alpha subunit family.</text>
</comment>
<feature type="compositionally biased region" description="Acidic residues" evidence="11">
    <location>
        <begin position="208"/>
        <end position="223"/>
    </location>
</feature>
<dbReference type="PANTHER" id="PTHR13011:SF0">
    <property type="entry name" value="GENERAL TRANSCRIPTION FACTOR IIF SUBUNIT 1"/>
    <property type="match status" value="1"/>
</dbReference>
<dbReference type="STRING" id="9785.ENSLAFP00000001551"/>
<feature type="compositionally biased region" description="Basic residues" evidence="11">
    <location>
        <begin position="360"/>
        <end position="370"/>
    </location>
</feature>